<evidence type="ECO:0000313" key="2">
    <source>
        <dbReference type="Proteomes" id="UP000770717"/>
    </source>
</evidence>
<accession>A0A8J6EZ98</accession>
<proteinExistence type="predicted"/>
<name>A0A8J6EZ98_ELECQ</name>
<sequence length="151" mass="17195">MGSNGGFSMAFLPQKCVRKLLVLPSIISSPVTYNYKSVVPNNFLVKIYYFCHYLALSSRRTFMSKSTSQVLLQSELQRTEYGDCVLKLIHMAILDMWLSERVPPPPPFFLDRRAGRLGRTTTNMVSNKIGESQRHLHISPTNDNQKRVVAT</sequence>
<comment type="caution">
    <text evidence="1">The sequence shown here is derived from an EMBL/GenBank/DDBJ whole genome shotgun (WGS) entry which is preliminary data.</text>
</comment>
<dbReference type="EMBL" id="WNTK01000008">
    <property type="protein sequence ID" value="KAG9478898.1"/>
    <property type="molecule type" value="Genomic_DNA"/>
</dbReference>
<evidence type="ECO:0000313" key="1">
    <source>
        <dbReference type="EMBL" id="KAG9478898.1"/>
    </source>
</evidence>
<reference evidence="1" key="1">
    <citation type="thesis" date="2020" institute="ProQuest LLC" country="789 East Eisenhower Parkway, Ann Arbor, MI, USA">
        <title>Comparative Genomics and Chromosome Evolution.</title>
        <authorList>
            <person name="Mudd A.B."/>
        </authorList>
    </citation>
    <scope>NUCLEOTIDE SEQUENCE</scope>
    <source>
        <strain evidence="1">HN-11 Male</strain>
        <tissue evidence="1">Kidney and liver</tissue>
    </source>
</reference>
<dbReference type="Proteomes" id="UP000770717">
    <property type="component" value="Unassembled WGS sequence"/>
</dbReference>
<keyword evidence="2" id="KW-1185">Reference proteome</keyword>
<gene>
    <name evidence="1" type="ORF">GDO78_012518</name>
</gene>
<dbReference type="AlphaFoldDB" id="A0A8J6EZ98"/>
<protein>
    <submittedName>
        <fullName evidence="1">Uncharacterized protein</fullName>
    </submittedName>
</protein>
<organism evidence="1 2">
    <name type="scientific">Eleutherodactylus coqui</name>
    <name type="common">Puerto Rican coqui</name>
    <dbReference type="NCBI Taxonomy" id="57060"/>
    <lineage>
        <taxon>Eukaryota</taxon>
        <taxon>Metazoa</taxon>
        <taxon>Chordata</taxon>
        <taxon>Craniata</taxon>
        <taxon>Vertebrata</taxon>
        <taxon>Euteleostomi</taxon>
        <taxon>Amphibia</taxon>
        <taxon>Batrachia</taxon>
        <taxon>Anura</taxon>
        <taxon>Neobatrachia</taxon>
        <taxon>Hyloidea</taxon>
        <taxon>Eleutherodactylidae</taxon>
        <taxon>Eleutherodactylinae</taxon>
        <taxon>Eleutherodactylus</taxon>
        <taxon>Eleutherodactylus</taxon>
    </lineage>
</organism>